<accession>A0A6A4S0Y3</accession>
<evidence type="ECO:0000259" key="3">
    <source>
        <dbReference type="PROSITE" id="PS50041"/>
    </source>
</evidence>
<evidence type="ECO:0000313" key="5">
    <source>
        <dbReference type="Proteomes" id="UP000438429"/>
    </source>
</evidence>
<gene>
    <name evidence="4" type="ORF">F2P81_017981</name>
</gene>
<comment type="caution">
    <text evidence="4">The sequence shown here is derived from an EMBL/GenBank/DDBJ whole genome shotgun (WGS) entry which is preliminary data.</text>
</comment>
<feature type="domain" description="C-type lectin" evidence="3">
    <location>
        <begin position="37"/>
        <end position="157"/>
    </location>
</feature>
<reference evidence="4 5" key="1">
    <citation type="submission" date="2019-06" db="EMBL/GenBank/DDBJ databases">
        <title>Draft genomes of female and male turbot (Scophthalmus maximus).</title>
        <authorList>
            <person name="Xu H."/>
            <person name="Xu X.-W."/>
            <person name="Shao C."/>
            <person name="Chen S."/>
        </authorList>
    </citation>
    <scope>NUCLEOTIDE SEQUENCE [LARGE SCALE GENOMIC DNA]</scope>
    <source>
        <strain evidence="4">Ysfricsl-2016a</strain>
        <tissue evidence="4">Blood</tissue>
    </source>
</reference>
<protein>
    <recommendedName>
        <fullName evidence="3">C-type lectin domain-containing protein</fullName>
    </recommendedName>
</protein>
<dbReference type="InterPro" id="IPR001304">
    <property type="entry name" value="C-type_lectin-like"/>
</dbReference>
<feature type="compositionally biased region" description="Low complexity" evidence="2">
    <location>
        <begin position="21"/>
        <end position="30"/>
    </location>
</feature>
<organism evidence="4 5">
    <name type="scientific">Scophthalmus maximus</name>
    <name type="common">Turbot</name>
    <name type="synonym">Psetta maxima</name>
    <dbReference type="NCBI Taxonomy" id="52904"/>
    <lineage>
        <taxon>Eukaryota</taxon>
        <taxon>Metazoa</taxon>
        <taxon>Chordata</taxon>
        <taxon>Craniata</taxon>
        <taxon>Vertebrata</taxon>
        <taxon>Euteleostomi</taxon>
        <taxon>Actinopterygii</taxon>
        <taxon>Neopterygii</taxon>
        <taxon>Teleostei</taxon>
        <taxon>Neoteleostei</taxon>
        <taxon>Acanthomorphata</taxon>
        <taxon>Carangaria</taxon>
        <taxon>Pleuronectiformes</taxon>
        <taxon>Pleuronectoidei</taxon>
        <taxon>Scophthalmidae</taxon>
        <taxon>Scophthalmus</taxon>
    </lineage>
</organism>
<name>A0A6A4S0Y3_SCOMX</name>
<sequence length="367" mass="41546">MQTEIKEKKDRSDLKERLKMSSSSSSSCSPVCSGLSSGLHQYHFVDQPKSWSAARLHCRQAFTDLATVDNMADMQRLVAAAGAGYQGKVWIGLIDRSHQWLWSLADRSFYGEKGWDFRRWMSGQPDLRRTHRQLCATVKGGRWYDYPCNKSHTFVCYNGTNTTDLTTISIQRYFFVNDSKSWWDAQAHCRRHHTDLASVRNETENSLIQQVVPSGQRAAIGLHRRTWDRWSDGTSSTFSHWADGHPQAVGPNCVASVIEGVHRGTWTENSCGSQFPFMCHNSHQKQKNQKDQLNSNVSVGGDRFHQPFVLKQIHSPAVDASDQDPSLSECNCKSFEVCTVEVSLPTFSEQSSAYNDKLTFVLSLNSH</sequence>
<evidence type="ECO:0000256" key="1">
    <source>
        <dbReference type="ARBA" id="ARBA00023157"/>
    </source>
</evidence>
<feature type="domain" description="C-type lectin" evidence="3">
    <location>
        <begin position="173"/>
        <end position="280"/>
    </location>
</feature>
<proteinExistence type="predicted"/>
<feature type="region of interest" description="Disordered" evidence="2">
    <location>
        <begin position="1"/>
        <end position="30"/>
    </location>
</feature>
<dbReference type="Proteomes" id="UP000438429">
    <property type="component" value="Unassembled WGS sequence"/>
</dbReference>
<dbReference type="AlphaFoldDB" id="A0A6A4S0Y3"/>
<evidence type="ECO:0000256" key="2">
    <source>
        <dbReference type="SAM" id="MobiDB-lite"/>
    </source>
</evidence>
<dbReference type="InterPro" id="IPR016186">
    <property type="entry name" value="C-type_lectin-like/link_sf"/>
</dbReference>
<dbReference type="PROSITE" id="PS00615">
    <property type="entry name" value="C_TYPE_LECTIN_1"/>
    <property type="match status" value="1"/>
</dbReference>
<dbReference type="Gene3D" id="3.10.100.10">
    <property type="entry name" value="Mannose-Binding Protein A, subunit A"/>
    <property type="match status" value="2"/>
</dbReference>
<dbReference type="PANTHER" id="PTHR45784:SF3">
    <property type="entry name" value="C-TYPE LECTIN DOMAIN FAMILY 4 MEMBER K-LIKE-RELATED"/>
    <property type="match status" value="1"/>
</dbReference>
<dbReference type="SUPFAM" id="SSF56436">
    <property type="entry name" value="C-type lectin-like"/>
    <property type="match status" value="2"/>
</dbReference>
<dbReference type="InterPro" id="IPR016187">
    <property type="entry name" value="CTDL_fold"/>
</dbReference>
<evidence type="ECO:0000313" key="4">
    <source>
        <dbReference type="EMBL" id="KAF0028876.1"/>
    </source>
</evidence>
<dbReference type="PANTHER" id="PTHR45784">
    <property type="entry name" value="C-TYPE LECTIN DOMAIN FAMILY 20 MEMBER A-RELATED"/>
    <property type="match status" value="1"/>
</dbReference>
<dbReference type="Pfam" id="PF00059">
    <property type="entry name" value="Lectin_C"/>
    <property type="match status" value="2"/>
</dbReference>
<dbReference type="InterPro" id="IPR018378">
    <property type="entry name" value="C-type_lectin_CS"/>
</dbReference>
<dbReference type="EMBL" id="VEVO01000016">
    <property type="protein sequence ID" value="KAF0028876.1"/>
    <property type="molecule type" value="Genomic_DNA"/>
</dbReference>
<keyword evidence="1" id="KW-1015">Disulfide bond</keyword>
<dbReference type="PROSITE" id="PS50041">
    <property type="entry name" value="C_TYPE_LECTIN_2"/>
    <property type="match status" value="2"/>
</dbReference>
<dbReference type="SMART" id="SM00034">
    <property type="entry name" value="CLECT"/>
    <property type="match status" value="2"/>
</dbReference>
<feature type="compositionally biased region" description="Basic and acidic residues" evidence="2">
    <location>
        <begin position="1"/>
        <end position="19"/>
    </location>
</feature>